<comment type="subcellular location">
    <subcellularLocation>
        <location evidence="1">Secreted</location>
    </subcellularLocation>
</comment>
<accession>A0A0W0DI05</accession>
<sequence length="840" mass="89097">MKYKTHPPGWFLFLTKLFCYVSLVNSQAVVQSNTITYGNSPSGFDDGYIVLGGAYLAFQDMNSVPMYQTVRVDKGGSLYYLNNGLQGFDIESKHALFVSFVFRNDGTVVVDDRNSTSSGSWTINSGSFTNTGNMMFTSSHGDTFEIDASSVVNTGYIYSKGTSANMPQILKLGNYANPWYNTGTICLANTTFELGNPIQGIGCVTVGQNALFDISSIDVQQQTIYLSDPSSVLSVTNGQNTPIYGLGNGNGFLFPIFPIKKVDYNPLTGIVHFTTGWLDLQSFTIPVGKGYNESLFEIVESISIQGETYNHNNFVRYNGRPPQPAPSICQPCVELPLYTFEVPSSYETTNELGFPETISFFSTYNSDKLPLIGTTTIYTPPSIYTITKSDKTTTATEIVSRVTGIDVHGNPFTYYTTLTNSPEQFSTVTKTITTTDNGGHPKTITTTETNKISNNTATYPSPPASGSDYTTVVTKSNGSVETDIVSHITTTDSNGKPTTMVTTYPSPPASGSDYTTVVTKSNGSVETDIVSHITTTDSNGKPTTIVTTVPSPTGSVDTTVVTNSDGSSQTDIISHITTTDSNGKPTTMVTTYPSPPASGSDYTTVVTKSNGSVETDIVSHITTTDSNGKPTTIVTTVPSPTGSVDTTVVTNSDGSSQTDIISHITTTDSNGKPTTMVTTYPSPPASGSDYTTVVTKSNGSVETDIVSHITTTDSNGKPTTMVTTYPSPPASGSDYTTVVTKSNGNIVSHITTTDSNGKPTTIVTTVPSPTGSVDTTVVTNSDGSSQTDIISHITTTDSNGKPTTMVTTYPSPPASGSDYTTVVTKSNGSVETDIVSHITT</sequence>
<evidence type="ECO:0000256" key="3">
    <source>
        <dbReference type="ARBA" id="ARBA00022729"/>
    </source>
</evidence>
<dbReference type="VEuPathDB" id="FungiDB:GVI51_B04983"/>
<dbReference type="EMBL" id="LLZZ01000037">
    <property type="protein sequence ID" value="KTB11450.1"/>
    <property type="molecule type" value="Genomic_DNA"/>
</dbReference>
<proteinExistence type="predicted"/>
<keyword evidence="4" id="KW-0325">Glycoprotein</keyword>
<evidence type="ECO:0000259" key="6">
    <source>
        <dbReference type="Pfam" id="PF11765"/>
    </source>
</evidence>
<feature type="chain" id="PRO_5006900809" evidence="5">
    <location>
        <begin position="27"/>
        <end position="840"/>
    </location>
</feature>
<comment type="caution">
    <text evidence="7">The sequence shown here is derived from an EMBL/GenBank/DDBJ whole genome shotgun (WGS) entry which is preliminary data.</text>
</comment>
<evidence type="ECO:0000313" key="8">
    <source>
        <dbReference type="Proteomes" id="UP000054886"/>
    </source>
</evidence>
<feature type="non-terminal residue" evidence="7">
    <location>
        <position position="840"/>
    </location>
</feature>
<evidence type="ECO:0000256" key="1">
    <source>
        <dbReference type="ARBA" id="ARBA00004613"/>
    </source>
</evidence>
<dbReference type="VEuPathDB" id="FungiDB:GWK60_B04917"/>
<dbReference type="Pfam" id="PF11765">
    <property type="entry name" value="Hyphal_reg_CWP"/>
    <property type="match status" value="1"/>
</dbReference>
<keyword evidence="3 5" id="KW-0732">Signal</keyword>
<dbReference type="GO" id="GO:0005576">
    <property type="term" value="C:extracellular region"/>
    <property type="evidence" value="ECO:0007669"/>
    <property type="project" value="UniProtKB-SubCell"/>
</dbReference>
<dbReference type="Pfam" id="PF20646">
    <property type="entry name" value="Hpf1_C"/>
    <property type="match status" value="9"/>
</dbReference>
<name>A0A0W0DI05_CANGB</name>
<keyword evidence="2" id="KW-0964">Secreted</keyword>
<evidence type="ECO:0000313" key="7">
    <source>
        <dbReference type="EMBL" id="KTB11450.1"/>
    </source>
</evidence>
<dbReference type="VEuPathDB" id="FungiDB:B1J91_I11011g3"/>
<dbReference type="Proteomes" id="UP000054886">
    <property type="component" value="Unassembled WGS sequence"/>
</dbReference>
<dbReference type="InterPro" id="IPR049451">
    <property type="entry name" value="AWP2-like_YTTT_rpt"/>
</dbReference>
<evidence type="ECO:0000256" key="4">
    <source>
        <dbReference type="ARBA" id="ARBA00023180"/>
    </source>
</evidence>
<dbReference type="VEuPathDB" id="FungiDB:CAGL0J01774g"/>
<feature type="signal peptide" evidence="5">
    <location>
        <begin position="1"/>
        <end position="26"/>
    </location>
</feature>
<dbReference type="AlphaFoldDB" id="A0A0W0DI05"/>
<dbReference type="VEuPathDB" id="FungiDB:CAGL0K00110g"/>
<feature type="domain" description="Hyphally-regulated cell wall protein N-terminal" evidence="6">
    <location>
        <begin position="19"/>
        <end position="336"/>
    </location>
</feature>
<protein>
    <submittedName>
        <fullName evidence="7">Hyphally regulated cell wall protein 1</fullName>
    </submittedName>
</protein>
<gene>
    <name evidence="7" type="ORF">AO440_000376</name>
</gene>
<organism evidence="7 8">
    <name type="scientific">Candida glabrata</name>
    <name type="common">Yeast</name>
    <name type="synonym">Torulopsis glabrata</name>
    <dbReference type="NCBI Taxonomy" id="5478"/>
    <lineage>
        <taxon>Eukaryota</taxon>
        <taxon>Fungi</taxon>
        <taxon>Dikarya</taxon>
        <taxon>Ascomycota</taxon>
        <taxon>Saccharomycotina</taxon>
        <taxon>Saccharomycetes</taxon>
        <taxon>Saccharomycetales</taxon>
        <taxon>Saccharomycetaceae</taxon>
        <taxon>Nakaseomyces</taxon>
    </lineage>
</organism>
<reference evidence="7 8" key="1">
    <citation type="submission" date="2015-10" db="EMBL/GenBank/DDBJ databases">
        <title>Draft genomes sequences of Candida glabrata isolates 1A, 1B, 2A, 2B, 3A and 3B.</title>
        <authorList>
            <person name="Haavelsrud O.E."/>
            <person name="Gaustad P."/>
        </authorList>
    </citation>
    <scope>NUCLEOTIDE SEQUENCE [LARGE SCALE GENOMIC DNA]</scope>
    <source>
        <strain evidence="7">910700640</strain>
    </source>
</reference>
<evidence type="ECO:0000256" key="5">
    <source>
        <dbReference type="SAM" id="SignalP"/>
    </source>
</evidence>
<dbReference type="GO" id="GO:0009277">
    <property type="term" value="C:fungal-type cell wall"/>
    <property type="evidence" value="ECO:0007669"/>
    <property type="project" value="UniProtKB-ARBA"/>
</dbReference>
<dbReference type="InterPro" id="IPR021031">
    <property type="entry name" value="Hyphal-reg_cell_wall_N"/>
</dbReference>
<evidence type="ECO:0000256" key="2">
    <source>
        <dbReference type="ARBA" id="ARBA00022525"/>
    </source>
</evidence>